<feature type="transmembrane region" description="Helical" evidence="1">
    <location>
        <begin position="47"/>
        <end position="69"/>
    </location>
</feature>
<protein>
    <recommendedName>
        <fullName evidence="4">Integral membrane protein</fullName>
    </recommendedName>
</protein>
<reference evidence="2 3" key="1">
    <citation type="submission" date="2020-08" db="EMBL/GenBank/DDBJ databases">
        <title>Genomic Encyclopedia of Type Strains, Phase IV (KMG-V): Genome sequencing to study the core and pangenomes of soil and plant-associated prokaryotes.</title>
        <authorList>
            <person name="Whitman W."/>
        </authorList>
    </citation>
    <scope>NUCLEOTIDE SEQUENCE [LARGE SCALE GENOMIC DNA]</scope>
    <source>
        <strain evidence="2 3">SEMIA 4011</strain>
    </source>
</reference>
<comment type="caution">
    <text evidence="2">The sequence shown here is derived from an EMBL/GenBank/DDBJ whole genome shotgun (WGS) entry which is preliminary data.</text>
</comment>
<evidence type="ECO:0000313" key="2">
    <source>
        <dbReference type="EMBL" id="MBB6222549.1"/>
    </source>
</evidence>
<feature type="transmembrane region" description="Helical" evidence="1">
    <location>
        <begin position="14"/>
        <end position="35"/>
    </location>
</feature>
<dbReference type="RefSeq" id="WP_183691008.1">
    <property type="nucleotide sequence ID" value="NZ_JACIIJ010000007.1"/>
</dbReference>
<dbReference type="AlphaFoldDB" id="A0A7W9ZVV1"/>
<evidence type="ECO:0000256" key="1">
    <source>
        <dbReference type="SAM" id="Phobius"/>
    </source>
</evidence>
<dbReference type="EMBL" id="JACIIJ010000007">
    <property type="protein sequence ID" value="MBB6222549.1"/>
    <property type="molecule type" value="Genomic_DNA"/>
</dbReference>
<gene>
    <name evidence="2" type="ORF">GGE66_003533</name>
</gene>
<proteinExistence type="predicted"/>
<feature type="transmembrane region" description="Helical" evidence="1">
    <location>
        <begin position="81"/>
        <end position="103"/>
    </location>
</feature>
<dbReference type="Proteomes" id="UP000517187">
    <property type="component" value="Unassembled WGS sequence"/>
</dbReference>
<organism evidence="2 3">
    <name type="scientific">Rhizobium leguminosarum</name>
    <dbReference type="NCBI Taxonomy" id="384"/>
    <lineage>
        <taxon>Bacteria</taxon>
        <taxon>Pseudomonadati</taxon>
        <taxon>Pseudomonadota</taxon>
        <taxon>Alphaproteobacteria</taxon>
        <taxon>Hyphomicrobiales</taxon>
        <taxon>Rhizobiaceae</taxon>
        <taxon>Rhizobium/Agrobacterium group</taxon>
        <taxon>Rhizobium</taxon>
    </lineage>
</organism>
<keyword evidence="1" id="KW-0812">Transmembrane</keyword>
<evidence type="ECO:0008006" key="4">
    <source>
        <dbReference type="Google" id="ProtNLM"/>
    </source>
</evidence>
<name>A0A7W9ZVV1_RHILE</name>
<sequence length="117" mass="13020">MEYNPHYPTILPEFFALSFVFVLNILIPVSAILTARMLTRRRWLPHTLAFLWVFFSPITLAILATPAMAPGEEAGPGDGMILLPVLTEIPVVLVVYALTLIYLRLTRQISSASHSPS</sequence>
<accession>A0A7W9ZVV1</accession>
<evidence type="ECO:0000313" key="3">
    <source>
        <dbReference type="Proteomes" id="UP000517187"/>
    </source>
</evidence>
<keyword evidence="1" id="KW-1133">Transmembrane helix</keyword>
<keyword evidence="1" id="KW-0472">Membrane</keyword>